<feature type="compositionally biased region" description="Acidic residues" evidence="1">
    <location>
        <begin position="112"/>
        <end position="126"/>
    </location>
</feature>
<dbReference type="AlphaFoldDB" id="A0A1F8GBM4"/>
<dbReference type="EMBL" id="MGKI01000008">
    <property type="protein sequence ID" value="OGN22777.1"/>
    <property type="molecule type" value="Genomic_DNA"/>
</dbReference>
<keyword evidence="2" id="KW-0472">Membrane</keyword>
<feature type="transmembrane region" description="Helical" evidence="2">
    <location>
        <begin position="304"/>
        <end position="324"/>
    </location>
</feature>
<comment type="caution">
    <text evidence="3">The sequence shown here is derived from an EMBL/GenBank/DDBJ whole genome shotgun (WGS) entry which is preliminary data.</text>
</comment>
<evidence type="ECO:0000256" key="1">
    <source>
        <dbReference type="SAM" id="MobiDB-lite"/>
    </source>
</evidence>
<evidence type="ECO:0000313" key="4">
    <source>
        <dbReference type="Proteomes" id="UP000178227"/>
    </source>
</evidence>
<sequence>MSATKIINVLRGDKFEELLGIVKDTEASEVIFVLPKKTKAFGTEKQFALLSKEIKDSGKLVAFLCSNPETNDLAKKYNFDTLSTKTESGSLRRVRQAQPSIVATAAKNNGTSDDDTEEIDDSEETDEEHKESENELGEFVKDEETLPEISDEQIKNEESYDDEEKDLKEEEEEAPFGTKVDDDGNVIYDEGEENIAEETASSDNTGEFQVIGAVSKKMGDVIPPTFGKNIKIIQKSKRPVKLETKIGQSGLDWNKGEESENIWSGISKPSVPRSSVFKKFKLFKNRIPKSGLLKFNRDNSQRRWIGVLSLASILILASIVFFTTGSAKINIKPRSEKLDLQLKVAISPNFASVDDSFNRIPGQLFKINKSAVDEFNATAEKDAVQKSRGTLTIYNEYGTSPQPLVATTRFEFIQEDKVSGFVFRTLQSVIVPGMKVENGIITPGKISVEVIADKAGQAYNIPAGSFGIVAWREKGDTARYEKIYGKSSEPMHGGILGKAKVVSEFDYNNAKDQLTAKVKNEINESLKSQSASLELPPGIEAKIDSAESTAGIDDAADTFTVTVEGSIVTIGYKKEDLMALVTQYVDRTKDLMAVPEKLELSYTDVAINSADNTLRITVNISGNGYAKIDKEDVIGNLAGKNEAQIKDYLGSINNIDSAKVVLSPFWVKKIPRNPQRVDILLTF</sequence>
<gene>
    <name evidence="3" type="ORF">A2918_01405</name>
</gene>
<evidence type="ECO:0000256" key="2">
    <source>
        <dbReference type="SAM" id="Phobius"/>
    </source>
</evidence>
<protein>
    <recommendedName>
        <fullName evidence="5">Baseplate protein J-like domain-containing protein</fullName>
    </recommendedName>
</protein>
<feature type="compositionally biased region" description="Basic and acidic residues" evidence="1">
    <location>
        <begin position="127"/>
        <end position="144"/>
    </location>
</feature>
<name>A0A1F8GBM4_9BACT</name>
<dbReference type="Proteomes" id="UP000178227">
    <property type="component" value="Unassembled WGS sequence"/>
</dbReference>
<feature type="compositionally biased region" description="Polar residues" evidence="1">
    <location>
        <begin position="97"/>
        <end position="110"/>
    </location>
</feature>
<evidence type="ECO:0008006" key="5">
    <source>
        <dbReference type="Google" id="ProtNLM"/>
    </source>
</evidence>
<dbReference type="STRING" id="1802694.A2918_01405"/>
<feature type="compositionally biased region" description="Acidic residues" evidence="1">
    <location>
        <begin position="159"/>
        <end position="174"/>
    </location>
</feature>
<accession>A0A1F8GBM4</accession>
<feature type="region of interest" description="Disordered" evidence="1">
    <location>
        <begin position="88"/>
        <end position="186"/>
    </location>
</feature>
<proteinExistence type="predicted"/>
<organism evidence="3 4">
    <name type="scientific">Candidatus Yanofskybacteria bacterium RIFCSPLOWO2_01_FULL_42_49</name>
    <dbReference type="NCBI Taxonomy" id="1802694"/>
    <lineage>
        <taxon>Bacteria</taxon>
        <taxon>Candidatus Yanofskyibacteriota</taxon>
    </lineage>
</organism>
<keyword evidence="2" id="KW-0812">Transmembrane</keyword>
<evidence type="ECO:0000313" key="3">
    <source>
        <dbReference type="EMBL" id="OGN22777.1"/>
    </source>
</evidence>
<keyword evidence="2" id="KW-1133">Transmembrane helix</keyword>
<reference evidence="3 4" key="1">
    <citation type="journal article" date="2016" name="Nat. Commun.">
        <title>Thousands of microbial genomes shed light on interconnected biogeochemical processes in an aquifer system.</title>
        <authorList>
            <person name="Anantharaman K."/>
            <person name="Brown C.T."/>
            <person name="Hug L.A."/>
            <person name="Sharon I."/>
            <person name="Castelle C.J."/>
            <person name="Probst A.J."/>
            <person name="Thomas B.C."/>
            <person name="Singh A."/>
            <person name="Wilkins M.J."/>
            <person name="Karaoz U."/>
            <person name="Brodie E.L."/>
            <person name="Williams K.H."/>
            <person name="Hubbard S.S."/>
            <person name="Banfield J.F."/>
        </authorList>
    </citation>
    <scope>NUCLEOTIDE SEQUENCE [LARGE SCALE GENOMIC DNA]</scope>
</reference>